<dbReference type="EMBL" id="PDCK01000039">
    <property type="protein sequence ID" value="PRQ55520.1"/>
    <property type="molecule type" value="Genomic_DNA"/>
</dbReference>
<evidence type="ECO:0000313" key="11">
    <source>
        <dbReference type="Proteomes" id="UP000238479"/>
    </source>
</evidence>
<comment type="similarity">
    <text evidence="9">Belongs to the TrpA family.</text>
</comment>
<dbReference type="UniPathway" id="UPA00035">
    <property type="reaction ID" value="UER00044"/>
</dbReference>
<evidence type="ECO:0000256" key="5">
    <source>
        <dbReference type="ARBA" id="ARBA00022822"/>
    </source>
</evidence>
<dbReference type="CDD" id="cd04724">
    <property type="entry name" value="Tryptophan_synthase_alpha"/>
    <property type="match status" value="1"/>
</dbReference>
<sequence length="257" mass="27927">MAALTTTTPNRISETFTKLKSQWKVAFIPYITTGDPDLSTTAEALKVLNSCGSDIIELGVPYSYPLLDGPVIRDSATRSLARGTNLNKVISMLKEVIPQLSCPITLMSYSNPIINHGIVNFMLNISEAGISGLVVPDVPFEETQLLRMEAAKNDIELVLLTTPTTTRDRMKDIVQASEGFVYLVSTVGVTLLELVSLLSKPEHVKQVAEWGADGVIVGSAIVKVFGEAISPLQGLRELKTFTKSFKLALIDDVYVVV</sequence>
<dbReference type="EC" id="4.2.1.20" evidence="3"/>
<keyword evidence="7 10" id="KW-0456">Lyase</keyword>
<dbReference type="Proteomes" id="UP000238479">
    <property type="component" value="Chromosome 1"/>
</dbReference>
<evidence type="ECO:0000256" key="6">
    <source>
        <dbReference type="ARBA" id="ARBA00023141"/>
    </source>
</evidence>
<dbReference type="GO" id="GO:0009507">
    <property type="term" value="C:chloroplast"/>
    <property type="evidence" value="ECO:0007669"/>
    <property type="project" value="TreeGrafter"/>
</dbReference>
<evidence type="ECO:0000256" key="4">
    <source>
        <dbReference type="ARBA" id="ARBA00022605"/>
    </source>
</evidence>
<dbReference type="PROSITE" id="PS00167">
    <property type="entry name" value="TRP_SYNTHASE_ALPHA"/>
    <property type="match status" value="1"/>
</dbReference>
<keyword evidence="6" id="KW-0057">Aromatic amino acid biosynthesis</keyword>
<accession>A0A2P6S9Z8</accession>
<dbReference type="STRING" id="74649.A0A2P6S9Z8"/>
<reference evidence="10 11" key="1">
    <citation type="journal article" date="2018" name="Nat. Genet.">
        <title>The Rosa genome provides new insights in the design of modern roses.</title>
        <authorList>
            <person name="Bendahmane M."/>
        </authorList>
    </citation>
    <scope>NUCLEOTIDE SEQUENCE [LARGE SCALE GENOMIC DNA]</scope>
    <source>
        <strain evidence="11">cv. Old Blush</strain>
    </source>
</reference>
<dbReference type="InterPro" id="IPR002028">
    <property type="entry name" value="Trp_synthase_suA"/>
</dbReference>
<dbReference type="AlphaFoldDB" id="A0A2P6S9Z8"/>
<evidence type="ECO:0000256" key="7">
    <source>
        <dbReference type="ARBA" id="ARBA00023239"/>
    </source>
</evidence>
<keyword evidence="4" id="KW-0028">Amino-acid biosynthesis</keyword>
<dbReference type="GO" id="GO:0005829">
    <property type="term" value="C:cytosol"/>
    <property type="evidence" value="ECO:0007669"/>
    <property type="project" value="TreeGrafter"/>
</dbReference>
<comment type="catalytic activity">
    <reaction evidence="8">
        <text>(1S,2R)-1-C-(indol-3-yl)glycerol 3-phosphate + L-serine = D-glyceraldehyde 3-phosphate + L-tryptophan + H2O</text>
        <dbReference type="Rhea" id="RHEA:10532"/>
        <dbReference type="ChEBI" id="CHEBI:15377"/>
        <dbReference type="ChEBI" id="CHEBI:33384"/>
        <dbReference type="ChEBI" id="CHEBI:57912"/>
        <dbReference type="ChEBI" id="CHEBI:58866"/>
        <dbReference type="ChEBI" id="CHEBI:59776"/>
        <dbReference type="EC" id="4.2.1.20"/>
    </reaction>
</comment>
<dbReference type="Gramene" id="PRQ55520">
    <property type="protein sequence ID" value="PRQ55520"/>
    <property type="gene ID" value="RchiOBHm_Chr1g0325481"/>
</dbReference>
<dbReference type="InterPro" id="IPR011060">
    <property type="entry name" value="RibuloseP-bd_barrel"/>
</dbReference>
<name>A0A2P6S9Z8_ROSCH</name>
<organism evidence="10 11">
    <name type="scientific">Rosa chinensis</name>
    <name type="common">China rose</name>
    <dbReference type="NCBI Taxonomy" id="74649"/>
    <lineage>
        <taxon>Eukaryota</taxon>
        <taxon>Viridiplantae</taxon>
        <taxon>Streptophyta</taxon>
        <taxon>Embryophyta</taxon>
        <taxon>Tracheophyta</taxon>
        <taxon>Spermatophyta</taxon>
        <taxon>Magnoliopsida</taxon>
        <taxon>eudicotyledons</taxon>
        <taxon>Gunneridae</taxon>
        <taxon>Pentapetalae</taxon>
        <taxon>rosids</taxon>
        <taxon>fabids</taxon>
        <taxon>Rosales</taxon>
        <taxon>Rosaceae</taxon>
        <taxon>Rosoideae</taxon>
        <taxon>Rosoideae incertae sedis</taxon>
        <taxon>Rosa</taxon>
    </lineage>
</organism>
<dbReference type="PANTHER" id="PTHR43406">
    <property type="entry name" value="TRYPTOPHAN SYNTHASE, ALPHA CHAIN"/>
    <property type="match status" value="1"/>
</dbReference>
<dbReference type="InterPro" id="IPR018204">
    <property type="entry name" value="Trp_synthase_alpha_AS"/>
</dbReference>
<dbReference type="Gene3D" id="3.20.20.70">
    <property type="entry name" value="Aldolase class I"/>
    <property type="match status" value="2"/>
</dbReference>
<dbReference type="NCBIfam" id="TIGR00262">
    <property type="entry name" value="trpA"/>
    <property type="match status" value="1"/>
</dbReference>
<gene>
    <name evidence="10" type="ORF">RchiOBHm_Chr1g0325481</name>
</gene>
<dbReference type="Pfam" id="PF00290">
    <property type="entry name" value="Trp_syntA"/>
    <property type="match status" value="1"/>
</dbReference>
<dbReference type="OMA" id="CPITLMS"/>
<dbReference type="GO" id="GO:0004834">
    <property type="term" value="F:tryptophan synthase activity"/>
    <property type="evidence" value="ECO:0007669"/>
    <property type="project" value="UniProtKB-EC"/>
</dbReference>
<evidence type="ECO:0000256" key="1">
    <source>
        <dbReference type="ARBA" id="ARBA00004733"/>
    </source>
</evidence>
<dbReference type="InterPro" id="IPR013785">
    <property type="entry name" value="Aldolase_TIM"/>
</dbReference>
<comment type="subunit">
    <text evidence="2">Tetramer of two alpha and two beta chains.</text>
</comment>
<keyword evidence="11" id="KW-1185">Reference proteome</keyword>
<keyword evidence="5" id="KW-0822">Tryptophan biosynthesis</keyword>
<proteinExistence type="inferred from homology"/>
<comment type="pathway">
    <text evidence="1">Amino-acid biosynthesis; L-tryptophan biosynthesis; L-tryptophan from chorismate: step 5/5.</text>
</comment>
<protein>
    <recommendedName>
        <fullName evidence="3">tryptophan synthase</fullName>
        <ecNumber evidence="3">4.2.1.20</ecNumber>
    </recommendedName>
</protein>
<evidence type="ECO:0000256" key="9">
    <source>
        <dbReference type="RuleBase" id="RU003662"/>
    </source>
</evidence>
<comment type="caution">
    <text evidence="10">The sequence shown here is derived from an EMBL/GenBank/DDBJ whole genome shotgun (WGS) entry which is preliminary data.</text>
</comment>
<evidence type="ECO:0000313" key="10">
    <source>
        <dbReference type="EMBL" id="PRQ55520.1"/>
    </source>
</evidence>
<evidence type="ECO:0000256" key="8">
    <source>
        <dbReference type="ARBA" id="ARBA00049047"/>
    </source>
</evidence>
<dbReference type="PANTHER" id="PTHR43406:SF1">
    <property type="entry name" value="TRYPTOPHAN SYNTHASE ALPHA CHAIN, CHLOROPLASTIC"/>
    <property type="match status" value="1"/>
</dbReference>
<evidence type="ECO:0000256" key="3">
    <source>
        <dbReference type="ARBA" id="ARBA00012043"/>
    </source>
</evidence>
<dbReference type="SUPFAM" id="SSF51366">
    <property type="entry name" value="Ribulose-phoshate binding barrel"/>
    <property type="match status" value="1"/>
</dbReference>
<evidence type="ECO:0000256" key="2">
    <source>
        <dbReference type="ARBA" id="ARBA00011270"/>
    </source>
</evidence>
<dbReference type="HAMAP" id="MF_00131">
    <property type="entry name" value="Trp_synth_alpha"/>
    <property type="match status" value="1"/>
</dbReference>